<feature type="transmembrane region" description="Helical" evidence="2">
    <location>
        <begin position="201"/>
        <end position="221"/>
    </location>
</feature>
<evidence type="ECO:0000313" key="4">
    <source>
        <dbReference type="Proteomes" id="UP000799770"/>
    </source>
</evidence>
<sequence>MDFGKAIGTACLSFALTNIDDIFVLVTFFAEASSPDANLTALKILVGQYLGFTVIVMLSAIGYAFATVVPAEPNGFLGLLPILLGCWRGLEVLSTPSPTSLPLQETPRIVEPSPFPSPPSATQSKRKNLHLTGLKPVGMVALITIMNGGDNTSTYIPLFSQARVPLEIAIYITVYYTLLSIWILTAWLVMKQRHVLALAQCWARCVVPLLYVGLGVHIVVSSGCYPWSVGKMEDGGVEGRVVIGAVATVVVLRRVGGMVWYWVRRKRGVSVLDFVRTRGQ</sequence>
<evidence type="ECO:0008006" key="5">
    <source>
        <dbReference type="Google" id="ProtNLM"/>
    </source>
</evidence>
<keyword evidence="2" id="KW-0812">Transmembrane</keyword>
<proteinExistence type="predicted"/>
<dbReference type="Proteomes" id="UP000799770">
    <property type="component" value="Unassembled WGS sequence"/>
</dbReference>
<feature type="transmembrane region" description="Helical" evidence="2">
    <location>
        <begin position="7"/>
        <end position="29"/>
    </location>
</feature>
<dbReference type="Pfam" id="PF03596">
    <property type="entry name" value="Cad"/>
    <property type="match status" value="2"/>
</dbReference>
<gene>
    <name evidence="3" type="ORF">BDV96DRAFT_598631</name>
</gene>
<keyword evidence="2" id="KW-1133">Transmembrane helix</keyword>
<organism evidence="3 4">
    <name type="scientific">Lophiotrema nucula</name>
    <dbReference type="NCBI Taxonomy" id="690887"/>
    <lineage>
        <taxon>Eukaryota</taxon>
        <taxon>Fungi</taxon>
        <taxon>Dikarya</taxon>
        <taxon>Ascomycota</taxon>
        <taxon>Pezizomycotina</taxon>
        <taxon>Dothideomycetes</taxon>
        <taxon>Pleosporomycetidae</taxon>
        <taxon>Pleosporales</taxon>
        <taxon>Lophiotremataceae</taxon>
        <taxon>Lophiotrema</taxon>
    </lineage>
</organism>
<feature type="transmembrane region" description="Helical" evidence="2">
    <location>
        <begin position="129"/>
        <end position="148"/>
    </location>
</feature>
<dbReference type="InterPro" id="IPR004676">
    <property type="entry name" value="Cd-R_transporter"/>
</dbReference>
<evidence type="ECO:0000256" key="1">
    <source>
        <dbReference type="SAM" id="MobiDB-lite"/>
    </source>
</evidence>
<dbReference type="AlphaFoldDB" id="A0A6A5ZBE2"/>
<accession>A0A6A5ZBE2</accession>
<feature type="transmembrane region" description="Helical" evidence="2">
    <location>
        <begin position="241"/>
        <end position="263"/>
    </location>
</feature>
<keyword evidence="2" id="KW-0472">Membrane</keyword>
<evidence type="ECO:0000313" key="3">
    <source>
        <dbReference type="EMBL" id="KAF2116780.1"/>
    </source>
</evidence>
<feature type="transmembrane region" description="Helical" evidence="2">
    <location>
        <begin position="49"/>
        <end position="69"/>
    </location>
</feature>
<evidence type="ECO:0000256" key="2">
    <source>
        <dbReference type="SAM" id="Phobius"/>
    </source>
</evidence>
<dbReference type="EMBL" id="ML977320">
    <property type="protein sequence ID" value="KAF2116780.1"/>
    <property type="molecule type" value="Genomic_DNA"/>
</dbReference>
<dbReference type="OrthoDB" id="3791566at2759"/>
<reference evidence="3" key="1">
    <citation type="journal article" date="2020" name="Stud. Mycol.">
        <title>101 Dothideomycetes genomes: a test case for predicting lifestyles and emergence of pathogens.</title>
        <authorList>
            <person name="Haridas S."/>
            <person name="Albert R."/>
            <person name="Binder M."/>
            <person name="Bloem J."/>
            <person name="Labutti K."/>
            <person name="Salamov A."/>
            <person name="Andreopoulos B."/>
            <person name="Baker S."/>
            <person name="Barry K."/>
            <person name="Bills G."/>
            <person name="Bluhm B."/>
            <person name="Cannon C."/>
            <person name="Castanera R."/>
            <person name="Culley D."/>
            <person name="Daum C."/>
            <person name="Ezra D."/>
            <person name="Gonzalez J."/>
            <person name="Henrissat B."/>
            <person name="Kuo A."/>
            <person name="Liang C."/>
            <person name="Lipzen A."/>
            <person name="Lutzoni F."/>
            <person name="Magnuson J."/>
            <person name="Mondo S."/>
            <person name="Nolan M."/>
            <person name="Ohm R."/>
            <person name="Pangilinan J."/>
            <person name="Park H.-J."/>
            <person name="Ramirez L."/>
            <person name="Alfaro M."/>
            <person name="Sun H."/>
            <person name="Tritt A."/>
            <person name="Yoshinaga Y."/>
            <person name="Zwiers L.-H."/>
            <person name="Turgeon B."/>
            <person name="Goodwin S."/>
            <person name="Spatafora J."/>
            <person name="Crous P."/>
            <person name="Grigoriev I."/>
        </authorList>
    </citation>
    <scope>NUCLEOTIDE SEQUENCE</scope>
    <source>
        <strain evidence="3">CBS 627.86</strain>
    </source>
</reference>
<name>A0A6A5ZBE2_9PLEO</name>
<protein>
    <recommendedName>
        <fullName evidence="5">Cadmium resistance transporter</fullName>
    </recommendedName>
</protein>
<feature type="region of interest" description="Disordered" evidence="1">
    <location>
        <begin position="103"/>
        <end position="125"/>
    </location>
</feature>
<keyword evidence="4" id="KW-1185">Reference proteome</keyword>
<feature type="transmembrane region" description="Helical" evidence="2">
    <location>
        <begin position="168"/>
        <end position="189"/>
    </location>
</feature>